<accession>U5D6B5</accession>
<dbReference type="Gramene" id="ERN17785">
    <property type="protein sequence ID" value="ERN17785"/>
    <property type="gene ID" value="AMTR_s00047p00146530"/>
</dbReference>
<dbReference type="HOGENOM" id="CLU_2815809_0_0_1"/>
<dbReference type="AlphaFoldDB" id="U5D6B5"/>
<evidence type="ECO:0000313" key="1">
    <source>
        <dbReference type="EMBL" id="ERN17785.1"/>
    </source>
</evidence>
<dbReference type="EMBL" id="KI392311">
    <property type="protein sequence ID" value="ERN17785.1"/>
    <property type="molecule type" value="Genomic_DNA"/>
</dbReference>
<name>U5D6B5_AMBTC</name>
<dbReference type="Proteomes" id="UP000017836">
    <property type="component" value="Unassembled WGS sequence"/>
</dbReference>
<organism evidence="1 2">
    <name type="scientific">Amborella trichopoda</name>
    <dbReference type="NCBI Taxonomy" id="13333"/>
    <lineage>
        <taxon>Eukaryota</taxon>
        <taxon>Viridiplantae</taxon>
        <taxon>Streptophyta</taxon>
        <taxon>Embryophyta</taxon>
        <taxon>Tracheophyta</taxon>
        <taxon>Spermatophyta</taxon>
        <taxon>Magnoliopsida</taxon>
        <taxon>Amborellales</taxon>
        <taxon>Amborellaceae</taxon>
        <taxon>Amborella</taxon>
    </lineage>
</organism>
<reference evidence="2" key="1">
    <citation type="journal article" date="2013" name="Science">
        <title>The Amborella genome and the evolution of flowering plants.</title>
        <authorList>
            <consortium name="Amborella Genome Project"/>
        </authorList>
    </citation>
    <scope>NUCLEOTIDE SEQUENCE [LARGE SCALE GENOMIC DNA]</scope>
</reference>
<gene>
    <name evidence="1" type="ORF">AMTR_s00047p00146530</name>
</gene>
<sequence length="67" mass="6538">MVIISMITVRGGGEATSTIAKLGSADPIGSAAFSEGAGTSRLGFNASHSRTIFSSGTTTASGSTSRG</sequence>
<proteinExistence type="predicted"/>
<keyword evidence="2" id="KW-1185">Reference proteome</keyword>
<evidence type="ECO:0000313" key="2">
    <source>
        <dbReference type="Proteomes" id="UP000017836"/>
    </source>
</evidence>
<protein>
    <submittedName>
        <fullName evidence="1">Uncharacterized protein</fullName>
    </submittedName>
</protein>